<dbReference type="InterPro" id="IPR007159">
    <property type="entry name" value="SpoVT-AbrB_dom"/>
</dbReference>
<dbReference type="GO" id="GO:0005737">
    <property type="term" value="C:cytoplasm"/>
    <property type="evidence" value="ECO:0007669"/>
    <property type="project" value="UniProtKB-UniRule"/>
</dbReference>
<dbReference type="PANTHER" id="PTHR34701:SF1">
    <property type="entry name" value="TRANSCRIPTIONAL REGULATOR MRAZ"/>
    <property type="match status" value="1"/>
</dbReference>
<dbReference type="STRING" id="1801735.A2645_01860"/>
<dbReference type="NCBIfam" id="TIGR00242">
    <property type="entry name" value="division/cell wall cluster transcriptional repressor MraZ"/>
    <property type="match status" value="1"/>
</dbReference>
<dbReference type="InterPro" id="IPR035642">
    <property type="entry name" value="MraZ_N"/>
</dbReference>
<reference evidence="9 10" key="1">
    <citation type="journal article" date="2016" name="Nat. Commun.">
        <title>Thousands of microbial genomes shed light on interconnected biogeochemical processes in an aquifer system.</title>
        <authorList>
            <person name="Anantharaman K."/>
            <person name="Brown C.T."/>
            <person name="Hug L.A."/>
            <person name="Sharon I."/>
            <person name="Castelle C.J."/>
            <person name="Probst A.J."/>
            <person name="Thomas B.C."/>
            <person name="Singh A."/>
            <person name="Wilkins M.J."/>
            <person name="Karaoz U."/>
            <person name="Brodie E.L."/>
            <person name="Williams K.H."/>
            <person name="Hubbard S.S."/>
            <person name="Banfield J.F."/>
        </authorList>
    </citation>
    <scope>NUCLEOTIDE SEQUENCE [LARGE SCALE GENOMIC DNA]</scope>
</reference>
<comment type="subcellular location">
    <subcellularLocation>
        <location evidence="7">Cytoplasm</location>
        <location evidence="7">Nucleoid</location>
    </subcellularLocation>
</comment>
<dbReference type="GO" id="GO:0000976">
    <property type="term" value="F:transcription cis-regulatory region binding"/>
    <property type="evidence" value="ECO:0007669"/>
    <property type="project" value="TreeGrafter"/>
</dbReference>
<dbReference type="SUPFAM" id="SSF89447">
    <property type="entry name" value="AbrB/MazE/MraZ-like"/>
    <property type="match status" value="1"/>
</dbReference>
<dbReference type="Gene3D" id="3.40.1550.20">
    <property type="entry name" value="Transcriptional regulator MraZ domain"/>
    <property type="match status" value="1"/>
</dbReference>
<name>A0A1F6UX21_9BACT</name>
<evidence type="ECO:0000256" key="6">
    <source>
        <dbReference type="ARBA" id="ARBA00023163"/>
    </source>
</evidence>
<feature type="domain" description="SpoVT-AbrB" evidence="8">
    <location>
        <begin position="5"/>
        <end position="47"/>
    </location>
</feature>
<comment type="caution">
    <text evidence="9">The sequence shown here is derived from an EMBL/GenBank/DDBJ whole genome shotgun (WGS) entry which is preliminary data.</text>
</comment>
<dbReference type="GO" id="GO:0051301">
    <property type="term" value="P:cell division"/>
    <property type="evidence" value="ECO:0007669"/>
    <property type="project" value="UniProtKB-KW"/>
</dbReference>
<dbReference type="Pfam" id="PF02381">
    <property type="entry name" value="MraZ"/>
    <property type="match status" value="2"/>
</dbReference>
<dbReference type="Proteomes" id="UP000182253">
    <property type="component" value="Unassembled WGS sequence"/>
</dbReference>
<accession>A0A1F6UX21</accession>
<evidence type="ECO:0000256" key="5">
    <source>
        <dbReference type="ARBA" id="ARBA00023125"/>
    </source>
</evidence>
<dbReference type="PANTHER" id="PTHR34701">
    <property type="entry name" value="TRANSCRIPTIONAL REGULATOR MRAZ"/>
    <property type="match status" value="1"/>
</dbReference>
<keyword evidence="9" id="KW-0131">Cell cycle</keyword>
<feature type="domain" description="SpoVT-AbrB" evidence="8">
    <location>
        <begin position="76"/>
        <end position="119"/>
    </location>
</feature>
<gene>
    <name evidence="7" type="primary">mraZ</name>
    <name evidence="9" type="ORF">A2645_01860</name>
</gene>
<evidence type="ECO:0000256" key="1">
    <source>
        <dbReference type="ARBA" id="ARBA00013860"/>
    </source>
</evidence>
<dbReference type="InterPro" id="IPR035644">
    <property type="entry name" value="MraZ_C"/>
</dbReference>
<dbReference type="GO" id="GO:2000143">
    <property type="term" value="P:negative regulation of DNA-templated transcription initiation"/>
    <property type="evidence" value="ECO:0007669"/>
    <property type="project" value="TreeGrafter"/>
</dbReference>
<evidence type="ECO:0000256" key="4">
    <source>
        <dbReference type="ARBA" id="ARBA00023015"/>
    </source>
</evidence>
<dbReference type="InterPro" id="IPR020603">
    <property type="entry name" value="MraZ_dom"/>
</dbReference>
<organism evidence="9 10">
    <name type="scientific">Candidatus Nomurabacteria bacterium RIFCSPHIGHO2_01_FULL_39_9</name>
    <dbReference type="NCBI Taxonomy" id="1801735"/>
    <lineage>
        <taxon>Bacteria</taxon>
        <taxon>Candidatus Nomuraibacteriota</taxon>
    </lineage>
</organism>
<dbReference type="InterPro" id="IPR038619">
    <property type="entry name" value="MraZ_sf"/>
</dbReference>
<comment type="subunit">
    <text evidence="7">Forms oligomers.</text>
</comment>
<evidence type="ECO:0000259" key="8">
    <source>
        <dbReference type="PROSITE" id="PS51740"/>
    </source>
</evidence>
<protein>
    <recommendedName>
        <fullName evidence="1 7">Transcriptional regulator MraZ</fullName>
    </recommendedName>
</protein>
<dbReference type="PROSITE" id="PS51740">
    <property type="entry name" value="SPOVT_ABRB"/>
    <property type="match status" value="2"/>
</dbReference>
<evidence type="ECO:0000256" key="2">
    <source>
        <dbReference type="ARBA" id="ARBA00022490"/>
    </source>
</evidence>
<dbReference type="AlphaFoldDB" id="A0A1F6UX21"/>
<keyword evidence="5 7" id="KW-0238">DNA-binding</keyword>
<evidence type="ECO:0000313" key="9">
    <source>
        <dbReference type="EMBL" id="OGI61912.1"/>
    </source>
</evidence>
<dbReference type="GO" id="GO:0003700">
    <property type="term" value="F:DNA-binding transcription factor activity"/>
    <property type="evidence" value="ECO:0007669"/>
    <property type="project" value="UniProtKB-UniRule"/>
</dbReference>
<dbReference type="CDD" id="cd16321">
    <property type="entry name" value="MraZ_C"/>
    <property type="match status" value="1"/>
</dbReference>
<evidence type="ECO:0000313" key="10">
    <source>
        <dbReference type="Proteomes" id="UP000182253"/>
    </source>
</evidence>
<sequence length="144" mass="16362">MLIGEYIHNIDEKNRISFPVKFRKETGKNLVVAPGLDNCLFVFTKKEWSRISLGLAKSNLLQSDNRSFARFFFGGAVEVVTDNLGRILIPDFLKEYADLKNEVVIIGVQNRLELWNKTKWVSYKKVVEGQAETLAEKLGDVGVL</sequence>
<comment type="similarity">
    <text evidence="7">Belongs to the MraZ family.</text>
</comment>
<dbReference type="CDD" id="cd16320">
    <property type="entry name" value="MraZ_N"/>
    <property type="match status" value="1"/>
</dbReference>
<proteinExistence type="inferred from homology"/>
<evidence type="ECO:0000256" key="3">
    <source>
        <dbReference type="ARBA" id="ARBA00022737"/>
    </source>
</evidence>
<evidence type="ECO:0000256" key="7">
    <source>
        <dbReference type="HAMAP-Rule" id="MF_01008"/>
    </source>
</evidence>
<keyword evidence="9" id="KW-0132">Cell division</keyword>
<keyword evidence="2 7" id="KW-0963">Cytoplasm</keyword>
<keyword evidence="4 7" id="KW-0805">Transcription regulation</keyword>
<dbReference type="EMBL" id="MFTL01000006">
    <property type="protein sequence ID" value="OGI61912.1"/>
    <property type="molecule type" value="Genomic_DNA"/>
</dbReference>
<dbReference type="InterPro" id="IPR003444">
    <property type="entry name" value="MraZ"/>
</dbReference>
<dbReference type="InterPro" id="IPR037914">
    <property type="entry name" value="SpoVT-AbrB_sf"/>
</dbReference>
<dbReference type="GO" id="GO:0009295">
    <property type="term" value="C:nucleoid"/>
    <property type="evidence" value="ECO:0007669"/>
    <property type="project" value="UniProtKB-SubCell"/>
</dbReference>
<dbReference type="HAMAP" id="MF_01008">
    <property type="entry name" value="MraZ"/>
    <property type="match status" value="1"/>
</dbReference>
<keyword evidence="6 7" id="KW-0804">Transcription</keyword>
<keyword evidence="3" id="KW-0677">Repeat</keyword>